<dbReference type="RefSeq" id="WP_150456538.1">
    <property type="nucleotide sequence ID" value="NZ_VYKK01000004.1"/>
</dbReference>
<sequence>MIFWTLVFFVINLLGLLGRSMFYETNKRLELLSIDKAQEKIDDEKLNEEFIKNGCLQWIVAVALAVAEVIYLINAIRYDVYKVPTLGAIIFLVLSFVVVSFKKNINKMNENELILRRAIVENSKRITLFSVVSGLVWTTYFGYMFYILVF</sequence>
<accession>A0A5J5GHR9</accession>
<gene>
    <name evidence="2" type="ORF">F4V43_01815</name>
</gene>
<feature type="transmembrane region" description="Helical" evidence="1">
    <location>
        <begin position="55"/>
        <end position="73"/>
    </location>
</feature>
<feature type="transmembrane region" description="Helical" evidence="1">
    <location>
        <begin position="6"/>
        <end position="23"/>
    </location>
</feature>
<dbReference type="AlphaFoldDB" id="A0A5J5GHR9"/>
<keyword evidence="3" id="KW-1185">Reference proteome</keyword>
<feature type="transmembrane region" description="Helical" evidence="1">
    <location>
        <begin position="126"/>
        <end position="149"/>
    </location>
</feature>
<dbReference type="Proteomes" id="UP000367750">
    <property type="component" value="Unassembled WGS sequence"/>
</dbReference>
<feature type="transmembrane region" description="Helical" evidence="1">
    <location>
        <begin position="85"/>
        <end position="105"/>
    </location>
</feature>
<dbReference type="OrthoDB" id="9875805at2"/>
<proteinExistence type="predicted"/>
<keyword evidence="1" id="KW-1133">Transmembrane helix</keyword>
<organism evidence="2 3">
    <name type="scientific">Paenibacillus spiritus</name>
    <dbReference type="NCBI Taxonomy" id="2496557"/>
    <lineage>
        <taxon>Bacteria</taxon>
        <taxon>Bacillati</taxon>
        <taxon>Bacillota</taxon>
        <taxon>Bacilli</taxon>
        <taxon>Bacillales</taxon>
        <taxon>Paenibacillaceae</taxon>
        <taxon>Paenibacillus</taxon>
    </lineage>
</organism>
<evidence type="ECO:0000313" key="3">
    <source>
        <dbReference type="Proteomes" id="UP000367750"/>
    </source>
</evidence>
<keyword evidence="1" id="KW-0472">Membrane</keyword>
<reference evidence="2 3" key="1">
    <citation type="submission" date="2019-09" db="EMBL/GenBank/DDBJ databases">
        <title>Bacillus ochoae sp. nov., Paenibacillus whitsoniae sp. nov., Paenibacillus spiritus sp. nov. Isolated from the Mars Exploration Rover during spacecraft assembly.</title>
        <authorList>
            <person name="Seuylemezian A."/>
            <person name="Vaishampayan P."/>
        </authorList>
    </citation>
    <scope>NUCLEOTIDE SEQUENCE [LARGE SCALE GENOMIC DNA]</scope>
    <source>
        <strain evidence="2 3">MER_111</strain>
    </source>
</reference>
<dbReference type="EMBL" id="VYKK01000004">
    <property type="protein sequence ID" value="KAA9007248.1"/>
    <property type="molecule type" value="Genomic_DNA"/>
</dbReference>
<name>A0A5J5GHR9_9BACL</name>
<evidence type="ECO:0000313" key="2">
    <source>
        <dbReference type="EMBL" id="KAA9007248.1"/>
    </source>
</evidence>
<protein>
    <submittedName>
        <fullName evidence="2">Uncharacterized protein</fullName>
    </submittedName>
</protein>
<evidence type="ECO:0000256" key="1">
    <source>
        <dbReference type="SAM" id="Phobius"/>
    </source>
</evidence>
<keyword evidence="1" id="KW-0812">Transmembrane</keyword>
<comment type="caution">
    <text evidence="2">The sequence shown here is derived from an EMBL/GenBank/DDBJ whole genome shotgun (WGS) entry which is preliminary data.</text>
</comment>